<organism evidence="3 4">
    <name type="scientific">Striga hermonthica</name>
    <name type="common">Purple witchweed</name>
    <name type="synonym">Buchnera hermonthica</name>
    <dbReference type="NCBI Taxonomy" id="68872"/>
    <lineage>
        <taxon>Eukaryota</taxon>
        <taxon>Viridiplantae</taxon>
        <taxon>Streptophyta</taxon>
        <taxon>Embryophyta</taxon>
        <taxon>Tracheophyta</taxon>
        <taxon>Spermatophyta</taxon>
        <taxon>Magnoliopsida</taxon>
        <taxon>eudicotyledons</taxon>
        <taxon>Gunneridae</taxon>
        <taxon>Pentapetalae</taxon>
        <taxon>asterids</taxon>
        <taxon>lamiids</taxon>
        <taxon>Lamiales</taxon>
        <taxon>Orobanchaceae</taxon>
        <taxon>Buchnereae</taxon>
        <taxon>Striga</taxon>
    </lineage>
</organism>
<feature type="transmembrane region" description="Helical" evidence="2">
    <location>
        <begin position="39"/>
        <end position="58"/>
    </location>
</feature>
<evidence type="ECO:0000313" key="3">
    <source>
        <dbReference type="EMBL" id="CAA0840530.1"/>
    </source>
</evidence>
<feature type="non-terminal residue" evidence="3">
    <location>
        <position position="59"/>
    </location>
</feature>
<feature type="region of interest" description="Disordered" evidence="1">
    <location>
        <begin position="1"/>
        <end position="27"/>
    </location>
</feature>
<keyword evidence="2" id="KW-1133">Transmembrane helix</keyword>
<sequence>SISSPHRSSRGLGVRPESTPSPTTRPLAMRVPCPECFRYPMCLSLLYVIPVLPIPLFLL</sequence>
<evidence type="ECO:0000313" key="4">
    <source>
        <dbReference type="Proteomes" id="UP001153555"/>
    </source>
</evidence>
<proteinExistence type="predicted"/>
<protein>
    <submittedName>
        <fullName evidence="3">Uncharacterized protein</fullName>
    </submittedName>
</protein>
<comment type="caution">
    <text evidence="3">The sequence shown here is derived from an EMBL/GenBank/DDBJ whole genome shotgun (WGS) entry which is preliminary data.</text>
</comment>
<gene>
    <name evidence="3" type="ORF">SHERM_00002</name>
</gene>
<name>A0A9N7RR49_STRHE</name>
<evidence type="ECO:0000256" key="1">
    <source>
        <dbReference type="SAM" id="MobiDB-lite"/>
    </source>
</evidence>
<evidence type="ECO:0000256" key="2">
    <source>
        <dbReference type="SAM" id="Phobius"/>
    </source>
</evidence>
<reference evidence="3" key="1">
    <citation type="submission" date="2019-12" db="EMBL/GenBank/DDBJ databases">
        <authorList>
            <person name="Scholes J."/>
        </authorList>
    </citation>
    <scope>NUCLEOTIDE SEQUENCE</scope>
</reference>
<dbReference type="AlphaFoldDB" id="A0A9N7RR49"/>
<keyword evidence="2" id="KW-0812">Transmembrane</keyword>
<keyword evidence="2" id="KW-0472">Membrane</keyword>
<dbReference type="Proteomes" id="UP001153555">
    <property type="component" value="Unassembled WGS sequence"/>
</dbReference>
<feature type="compositionally biased region" description="Low complexity" evidence="1">
    <location>
        <begin position="15"/>
        <end position="26"/>
    </location>
</feature>
<accession>A0A9N7RR49</accession>
<keyword evidence="4" id="KW-1185">Reference proteome</keyword>
<feature type="non-terminal residue" evidence="3">
    <location>
        <position position="1"/>
    </location>
</feature>
<dbReference type="EMBL" id="CACSLK010032835">
    <property type="protein sequence ID" value="CAA0840530.1"/>
    <property type="molecule type" value="Genomic_DNA"/>
</dbReference>